<reference evidence="2 3" key="1">
    <citation type="journal article" date="2014" name="Am. J. Bot.">
        <title>Genome assembly and annotation for red clover (Trifolium pratense; Fabaceae).</title>
        <authorList>
            <person name="Istvanek J."/>
            <person name="Jaros M."/>
            <person name="Krenek A."/>
            <person name="Repkova J."/>
        </authorList>
    </citation>
    <scope>NUCLEOTIDE SEQUENCE [LARGE SCALE GENOMIC DNA]</scope>
    <source>
        <strain evidence="3">cv. Tatra</strain>
        <tissue evidence="2">Young leaves</tissue>
    </source>
</reference>
<keyword evidence="1" id="KW-0812">Transmembrane</keyword>
<evidence type="ECO:0000313" key="2">
    <source>
        <dbReference type="EMBL" id="PNX91301.1"/>
    </source>
</evidence>
<dbReference type="EMBL" id="ASHM01065755">
    <property type="protein sequence ID" value="PNX91301.1"/>
    <property type="molecule type" value="Genomic_DNA"/>
</dbReference>
<sequence>ILVLLVAGVVGLFFGSLFFGGCGGSARIRRFLCDLGVVVVGFDGVVVVAGGLGVVVVALEVFFGVVVLFFPHGLSLRAGGDADFGTCWMGSCLVVLIVVALVGLACTVVMGGVWILFESLLVSKSVEICRFLVFLVDLFCVGVHCFEVVC</sequence>
<protein>
    <submittedName>
        <fullName evidence="2">Uncharacterized protein</fullName>
    </submittedName>
</protein>
<feature type="transmembrane region" description="Helical" evidence="1">
    <location>
        <begin position="88"/>
        <end position="117"/>
    </location>
</feature>
<dbReference type="Proteomes" id="UP000236291">
    <property type="component" value="Unassembled WGS sequence"/>
</dbReference>
<dbReference type="AlphaFoldDB" id="A0A2K3MKF3"/>
<name>A0A2K3MKF3_TRIPR</name>
<gene>
    <name evidence="2" type="ORF">L195_g047431</name>
</gene>
<reference evidence="2 3" key="2">
    <citation type="journal article" date="2017" name="Front. Plant Sci.">
        <title>Gene Classification and Mining of Molecular Markers Useful in Red Clover (Trifolium pratense) Breeding.</title>
        <authorList>
            <person name="Istvanek J."/>
            <person name="Dluhosova J."/>
            <person name="Dluhos P."/>
            <person name="Patkova L."/>
            <person name="Nedelnik J."/>
            <person name="Repkova J."/>
        </authorList>
    </citation>
    <scope>NUCLEOTIDE SEQUENCE [LARGE SCALE GENOMIC DNA]</scope>
    <source>
        <strain evidence="3">cv. Tatra</strain>
        <tissue evidence="2">Young leaves</tissue>
    </source>
</reference>
<feature type="non-terminal residue" evidence="2">
    <location>
        <position position="1"/>
    </location>
</feature>
<proteinExistence type="predicted"/>
<feature type="transmembrane region" description="Helical" evidence="1">
    <location>
        <begin position="129"/>
        <end position="149"/>
    </location>
</feature>
<keyword evidence="1" id="KW-0472">Membrane</keyword>
<feature type="transmembrane region" description="Helical" evidence="1">
    <location>
        <begin position="6"/>
        <end position="23"/>
    </location>
</feature>
<organism evidence="2 3">
    <name type="scientific">Trifolium pratense</name>
    <name type="common">Red clover</name>
    <dbReference type="NCBI Taxonomy" id="57577"/>
    <lineage>
        <taxon>Eukaryota</taxon>
        <taxon>Viridiplantae</taxon>
        <taxon>Streptophyta</taxon>
        <taxon>Embryophyta</taxon>
        <taxon>Tracheophyta</taxon>
        <taxon>Spermatophyta</taxon>
        <taxon>Magnoliopsida</taxon>
        <taxon>eudicotyledons</taxon>
        <taxon>Gunneridae</taxon>
        <taxon>Pentapetalae</taxon>
        <taxon>rosids</taxon>
        <taxon>fabids</taxon>
        <taxon>Fabales</taxon>
        <taxon>Fabaceae</taxon>
        <taxon>Papilionoideae</taxon>
        <taxon>50 kb inversion clade</taxon>
        <taxon>NPAAA clade</taxon>
        <taxon>Hologalegina</taxon>
        <taxon>IRL clade</taxon>
        <taxon>Trifolieae</taxon>
        <taxon>Trifolium</taxon>
    </lineage>
</organism>
<accession>A0A2K3MKF3</accession>
<keyword evidence="1" id="KW-1133">Transmembrane helix</keyword>
<comment type="caution">
    <text evidence="2">The sequence shown here is derived from an EMBL/GenBank/DDBJ whole genome shotgun (WGS) entry which is preliminary data.</text>
</comment>
<evidence type="ECO:0000313" key="3">
    <source>
        <dbReference type="Proteomes" id="UP000236291"/>
    </source>
</evidence>
<feature type="transmembrane region" description="Helical" evidence="1">
    <location>
        <begin position="35"/>
        <end position="68"/>
    </location>
</feature>
<evidence type="ECO:0000256" key="1">
    <source>
        <dbReference type="SAM" id="Phobius"/>
    </source>
</evidence>